<name>A0A9P8TTE3_9HYPO</name>
<reference evidence="2" key="1">
    <citation type="submission" date="2021-08" db="EMBL/GenBank/DDBJ databases">
        <title>Chromosome-Level Trichoderma cornu-damae using Hi-C Data.</title>
        <authorList>
            <person name="Kim C.S."/>
        </authorList>
    </citation>
    <scope>NUCLEOTIDE SEQUENCE</scope>
    <source>
        <strain evidence="2">KA19-0412C</strain>
    </source>
</reference>
<organism evidence="2 3">
    <name type="scientific">Trichoderma cornu-damae</name>
    <dbReference type="NCBI Taxonomy" id="654480"/>
    <lineage>
        <taxon>Eukaryota</taxon>
        <taxon>Fungi</taxon>
        <taxon>Dikarya</taxon>
        <taxon>Ascomycota</taxon>
        <taxon>Pezizomycotina</taxon>
        <taxon>Sordariomycetes</taxon>
        <taxon>Hypocreomycetidae</taxon>
        <taxon>Hypocreales</taxon>
        <taxon>Hypocreaceae</taxon>
        <taxon>Trichoderma</taxon>
    </lineage>
</organism>
<evidence type="ECO:0000259" key="1">
    <source>
        <dbReference type="Pfam" id="PF20150"/>
    </source>
</evidence>
<dbReference type="EMBL" id="JAIWOZ010000003">
    <property type="protein sequence ID" value="KAH6607296.1"/>
    <property type="molecule type" value="Genomic_DNA"/>
</dbReference>
<dbReference type="Pfam" id="PF20150">
    <property type="entry name" value="2EXR"/>
    <property type="match status" value="1"/>
</dbReference>
<keyword evidence="3" id="KW-1185">Reference proteome</keyword>
<comment type="caution">
    <text evidence="2">The sequence shown here is derived from an EMBL/GenBank/DDBJ whole genome shotgun (WGS) entry which is preliminary data.</text>
</comment>
<evidence type="ECO:0000313" key="3">
    <source>
        <dbReference type="Proteomes" id="UP000827724"/>
    </source>
</evidence>
<accession>A0A9P8TTE3</accession>
<dbReference type="Proteomes" id="UP000827724">
    <property type="component" value="Unassembled WGS sequence"/>
</dbReference>
<feature type="domain" description="2EXR" evidence="1">
    <location>
        <begin position="11"/>
        <end position="125"/>
    </location>
</feature>
<proteinExistence type="predicted"/>
<gene>
    <name evidence="2" type="ORF">Trco_003609</name>
</gene>
<evidence type="ECO:0000313" key="2">
    <source>
        <dbReference type="EMBL" id="KAH6607296.1"/>
    </source>
</evidence>
<sequence>MVRPSIRPPTFARFPSFPPELRLQIWRECLPDLDGITLHKYKKGCWGPEPLEKAGSDEPQPAAGEAIVKFDFRHDMLDDVRFDVALLFVNREARGVALDWAREQGVELRFCEDRRRHVFVHPFHPLRDALFVHSDQWEEFCLEPYDRLAQPDLLGQVVTGSPELTRLAVPHTTIEADCSTVSDVFHWFPRLQVLFIILDVQADLTLETFLLGGDRERAKARLQRQQWKVGAARGRAMVWNGDSHSFEWRDGVGIGNTALYGQMEQVAAEMSRLLTARGESGSSSGFEIQPVFAVRVTTDD</sequence>
<protein>
    <recommendedName>
        <fullName evidence="1">2EXR domain-containing protein</fullName>
    </recommendedName>
</protein>
<dbReference type="AlphaFoldDB" id="A0A9P8TTE3"/>
<dbReference type="OrthoDB" id="3546385at2759"/>
<dbReference type="InterPro" id="IPR045518">
    <property type="entry name" value="2EXR"/>
</dbReference>